<evidence type="ECO:0000256" key="6">
    <source>
        <dbReference type="ARBA" id="ARBA00022741"/>
    </source>
</evidence>
<dbReference type="Gene3D" id="3.30.70.560">
    <property type="entry name" value="7,8-Dihydro-6-hydroxymethylpterin-pyrophosphokinase HPPK"/>
    <property type="match status" value="1"/>
</dbReference>
<proteinExistence type="inferred from homology"/>
<evidence type="ECO:0000259" key="13">
    <source>
        <dbReference type="PROSITE" id="PS00794"/>
    </source>
</evidence>
<evidence type="ECO:0000313" key="14">
    <source>
        <dbReference type="EMBL" id="RRJ23680.1"/>
    </source>
</evidence>
<dbReference type="UniPathway" id="UPA00077">
    <property type="reaction ID" value="UER00155"/>
</dbReference>
<sequence length="161" mass="17801">MADTLVYIGLGANLAQPVQQLERAVLALHNLKDTQVVKVSGFYGSKPMGPQDQPDYVNAVAALSTGLSAAELLTELQQIELDQGRQRKDERWGPRTLDLDILLFGDQVIQTECLTVPHYGMKVREFVLYPLAELDSELILPDGSKLSELLKMVPLNGLTRL</sequence>
<dbReference type="GO" id="GO:0046656">
    <property type="term" value="P:folic acid biosynthetic process"/>
    <property type="evidence" value="ECO:0007669"/>
    <property type="project" value="UniProtKB-KW"/>
</dbReference>
<keyword evidence="15" id="KW-1185">Reference proteome</keyword>
<dbReference type="InterPro" id="IPR000550">
    <property type="entry name" value="Hppk"/>
</dbReference>
<dbReference type="PROSITE" id="PS00794">
    <property type="entry name" value="HPPK"/>
    <property type="match status" value="1"/>
</dbReference>
<dbReference type="PANTHER" id="PTHR43071">
    <property type="entry name" value="2-AMINO-4-HYDROXY-6-HYDROXYMETHYLDIHYDROPTERIDINE PYROPHOSPHOKINASE"/>
    <property type="match status" value="1"/>
</dbReference>
<dbReference type="AlphaFoldDB" id="A0A3P3QTK8"/>
<evidence type="ECO:0000256" key="3">
    <source>
        <dbReference type="ARBA" id="ARBA00013253"/>
    </source>
</evidence>
<dbReference type="NCBIfam" id="TIGR01498">
    <property type="entry name" value="folK"/>
    <property type="match status" value="1"/>
</dbReference>
<gene>
    <name evidence="14" type="primary">folK</name>
    <name evidence="14" type="ORF">EIK76_06390</name>
</gene>
<keyword evidence="8" id="KW-0067">ATP-binding</keyword>
<evidence type="ECO:0000256" key="4">
    <source>
        <dbReference type="ARBA" id="ARBA00016218"/>
    </source>
</evidence>
<protein>
    <recommendedName>
        <fullName evidence="4">2-amino-4-hydroxy-6-hydroxymethyldihydropteridine pyrophosphokinase</fullName>
        <ecNumber evidence="3">2.7.6.3</ecNumber>
    </recommendedName>
    <alternativeName>
        <fullName evidence="11">6-hydroxymethyl-7,8-dihydropterin pyrophosphokinase</fullName>
    </alternativeName>
    <alternativeName>
        <fullName evidence="12">7,8-dihydro-6-hydroxymethylpterin-pyrophosphokinase</fullName>
    </alternativeName>
</protein>
<keyword evidence="9" id="KW-0289">Folate biosynthesis</keyword>
<comment type="caution">
    <text evidence="14">The sequence shown here is derived from an EMBL/GenBank/DDBJ whole genome shotgun (WGS) entry which is preliminary data.</text>
</comment>
<dbReference type="RefSeq" id="WP_046518344.1">
    <property type="nucleotide sequence ID" value="NZ_LAVS01000001.1"/>
</dbReference>
<comment type="similarity">
    <text evidence="2">Belongs to the HPPK family.</text>
</comment>
<evidence type="ECO:0000256" key="12">
    <source>
        <dbReference type="ARBA" id="ARBA00033413"/>
    </source>
</evidence>
<accession>A0A3P3QTK8</accession>
<dbReference type="PANTHER" id="PTHR43071:SF1">
    <property type="entry name" value="2-AMINO-4-HYDROXY-6-HYDROXYMETHYLDIHYDROPTERIDINE PYROPHOSPHOKINASE"/>
    <property type="match status" value="1"/>
</dbReference>
<dbReference type="CDD" id="cd00483">
    <property type="entry name" value="HPPK"/>
    <property type="match status" value="1"/>
</dbReference>
<dbReference type="EC" id="2.7.6.3" evidence="3"/>
<name>A0A3P3QTK8_9GAMM</name>
<evidence type="ECO:0000256" key="8">
    <source>
        <dbReference type="ARBA" id="ARBA00022840"/>
    </source>
</evidence>
<evidence type="ECO:0000256" key="11">
    <source>
        <dbReference type="ARBA" id="ARBA00029766"/>
    </source>
</evidence>
<evidence type="ECO:0000256" key="7">
    <source>
        <dbReference type="ARBA" id="ARBA00022777"/>
    </source>
</evidence>
<keyword evidence="5 14" id="KW-0808">Transferase</keyword>
<dbReference type="InterPro" id="IPR035907">
    <property type="entry name" value="Hppk_sf"/>
</dbReference>
<feature type="domain" description="7,8-dihydro-6-hydroxymethylpterin-pyrophosphokinase" evidence="13">
    <location>
        <begin position="91"/>
        <end position="102"/>
    </location>
</feature>
<dbReference type="GO" id="GO:0016301">
    <property type="term" value="F:kinase activity"/>
    <property type="evidence" value="ECO:0007669"/>
    <property type="project" value="UniProtKB-KW"/>
</dbReference>
<dbReference type="GO" id="GO:0046654">
    <property type="term" value="P:tetrahydrofolate biosynthetic process"/>
    <property type="evidence" value="ECO:0007669"/>
    <property type="project" value="UniProtKB-UniPathway"/>
</dbReference>
<comment type="pathway">
    <text evidence="1">Cofactor biosynthesis; tetrahydrofolate biosynthesis; 2-amino-4-hydroxy-6-hydroxymethyl-7,8-dihydropteridine diphosphate from 7,8-dihydroneopterin triphosphate: step 4/4.</text>
</comment>
<evidence type="ECO:0000313" key="15">
    <source>
        <dbReference type="Proteomes" id="UP000276260"/>
    </source>
</evidence>
<dbReference type="OrthoDB" id="9808041at2"/>
<evidence type="ECO:0000256" key="10">
    <source>
        <dbReference type="ARBA" id="ARBA00029409"/>
    </source>
</evidence>
<dbReference type="GO" id="GO:0005524">
    <property type="term" value="F:ATP binding"/>
    <property type="evidence" value="ECO:0007669"/>
    <property type="project" value="UniProtKB-KW"/>
</dbReference>
<keyword evidence="7 14" id="KW-0418">Kinase</keyword>
<evidence type="ECO:0000256" key="2">
    <source>
        <dbReference type="ARBA" id="ARBA00005810"/>
    </source>
</evidence>
<dbReference type="EMBL" id="RRCF01000001">
    <property type="protein sequence ID" value="RRJ23680.1"/>
    <property type="molecule type" value="Genomic_DNA"/>
</dbReference>
<reference evidence="14 15" key="1">
    <citation type="submission" date="2018-11" db="EMBL/GenBank/DDBJ databases">
        <title>Draft genome analysis of Rheinheimera mesophila isolated from an industrial waste site.</title>
        <authorList>
            <person name="Yu Q."/>
            <person name="Qi Y."/>
            <person name="Zhang H."/>
            <person name="Lu Y."/>
            <person name="Pu J."/>
        </authorList>
    </citation>
    <scope>NUCLEOTIDE SEQUENCE [LARGE SCALE GENOMIC DNA]</scope>
    <source>
        <strain evidence="14 15">IITR13</strain>
    </source>
</reference>
<comment type="function">
    <text evidence="10">Catalyzes the transfer of pyrophosphate from adenosine triphosphate (ATP) to 6-hydroxymethyl-7,8-dihydropterin, an enzymatic step in folate biosynthesis pathway.</text>
</comment>
<dbReference type="SUPFAM" id="SSF55083">
    <property type="entry name" value="6-hydroxymethyl-7,8-dihydropterin pyrophosphokinase, HPPK"/>
    <property type="match status" value="1"/>
</dbReference>
<organism evidence="14 15">
    <name type="scientific">Rheinheimera mesophila</name>
    <dbReference type="NCBI Taxonomy" id="1547515"/>
    <lineage>
        <taxon>Bacteria</taxon>
        <taxon>Pseudomonadati</taxon>
        <taxon>Pseudomonadota</taxon>
        <taxon>Gammaproteobacteria</taxon>
        <taxon>Chromatiales</taxon>
        <taxon>Chromatiaceae</taxon>
        <taxon>Rheinheimera</taxon>
    </lineage>
</organism>
<dbReference type="GO" id="GO:0003848">
    <property type="term" value="F:2-amino-4-hydroxy-6-hydroxymethyldihydropteridine diphosphokinase activity"/>
    <property type="evidence" value="ECO:0007669"/>
    <property type="project" value="UniProtKB-EC"/>
</dbReference>
<keyword evidence="6" id="KW-0547">Nucleotide-binding</keyword>
<dbReference type="Proteomes" id="UP000276260">
    <property type="component" value="Unassembled WGS sequence"/>
</dbReference>
<dbReference type="Pfam" id="PF01288">
    <property type="entry name" value="HPPK"/>
    <property type="match status" value="1"/>
</dbReference>
<evidence type="ECO:0000256" key="9">
    <source>
        <dbReference type="ARBA" id="ARBA00022909"/>
    </source>
</evidence>
<evidence type="ECO:0000256" key="5">
    <source>
        <dbReference type="ARBA" id="ARBA00022679"/>
    </source>
</evidence>
<evidence type="ECO:0000256" key="1">
    <source>
        <dbReference type="ARBA" id="ARBA00005051"/>
    </source>
</evidence>